<sequence length="64" mass="7410">MEIATEFEKSVARNKENGKVDESLAKKKEPATKKEKEREGLKLFTLISRPPLPFPQRLKKKVKD</sequence>
<evidence type="ECO:0000313" key="3">
    <source>
        <dbReference type="Proteomes" id="UP000823775"/>
    </source>
</evidence>
<dbReference type="Proteomes" id="UP000823775">
    <property type="component" value="Unassembled WGS sequence"/>
</dbReference>
<name>A0ABS8W382_DATST</name>
<keyword evidence="3" id="KW-1185">Reference proteome</keyword>
<dbReference type="EMBL" id="JACEIK010006253">
    <property type="protein sequence ID" value="MCE2055351.1"/>
    <property type="molecule type" value="Genomic_DNA"/>
</dbReference>
<reference evidence="2 3" key="1">
    <citation type="journal article" date="2021" name="BMC Genomics">
        <title>Datura genome reveals duplications of psychoactive alkaloid biosynthetic genes and high mutation rate following tissue culture.</title>
        <authorList>
            <person name="Rajewski A."/>
            <person name="Carter-House D."/>
            <person name="Stajich J."/>
            <person name="Litt A."/>
        </authorList>
    </citation>
    <scope>NUCLEOTIDE SEQUENCE [LARGE SCALE GENOMIC DNA]</scope>
    <source>
        <strain evidence="2">AR-01</strain>
    </source>
</reference>
<evidence type="ECO:0000313" key="2">
    <source>
        <dbReference type="EMBL" id="MCE2055351.1"/>
    </source>
</evidence>
<gene>
    <name evidence="2" type="ORF">HAX54_042445</name>
</gene>
<comment type="caution">
    <text evidence="2">The sequence shown here is derived from an EMBL/GenBank/DDBJ whole genome shotgun (WGS) entry which is preliminary data.</text>
</comment>
<protein>
    <submittedName>
        <fullName evidence="2">Uncharacterized protein</fullName>
    </submittedName>
</protein>
<feature type="region of interest" description="Disordered" evidence="1">
    <location>
        <begin position="1"/>
        <end position="40"/>
    </location>
</feature>
<organism evidence="2 3">
    <name type="scientific">Datura stramonium</name>
    <name type="common">Jimsonweed</name>
    <name type="synonym">Common thornapple</name>
    <dbReference type="NCBI Taxonomy" id="4076"/>
    <lineage>
        <taxon>Eukaryota</taxon>
        <taxon>Viridiplantae</taxon>
        <taxon>Streptophyta</taxon>
        <taxon>Embryophyta</taxon>
        <taxon>Tracheophyta</taxon>
        <taxon>Spermatophyta</taxon>
        <taxon>Magnoliopsida</taxon>
        <taxon>eudicotyledons</taxon>
        <taxon>Gunneridae</taxon>
        <taxon>Pentapetalae</taxon>
        <taxon>asterids</taxon>
        <taxon>lamiids</taxon>
        <taxon>Solanales</taxon>
        <taxon>Solanaceae</taxon>
        <taxon>Solanoideae</taxon>
        <taxon>Datureae</taxon>
        <taxon>Datura</taxon>
    </lineage>
</organism>
<feature type="non-terminal residue" evidence="2">
    <location>
        <position position="64"/>
    </location>
</feature>
<accession>A0ABS8W382</accession>
<evidence type="ECO:0000256" key="1">
    <source>
        <dbReference type="SAM" id="MobiDB-lite"/>
    </source>
</evidence>
<proteinExistence type="predicted"/>